<reference evidence="1" key="1">
    <citation type="submission" date="2014-11" db="EMBL/GenBank/DDBJ databases">
        <authorList>
            <person name="Amaro Gonzalez C."/>
        </authorList>
    </citation>
    <scope>NUCLEOTIDE SEQUENCE</scope>
</reference>
<name>A0A0E9RLM2_ANGAN</name>
<organism evidence="1">
    <name type="scientific">Anguilla anguilla</name>
    <name type="common">European freshwater eel</name>
    <name type="synonym">Muraena anguilla</name>
    <dbReference type="NCBI Taxonomy" id="7936"/>
    <lineage>
        <taxon>Eukaryota</taxon>
        <taxon>Metazoa</taxon>
        <taxon>Chordata</taxon>
        <taxon>Craniata</taxon>
        <taxon>Vertebrata</taxon>
        <taxon>Euteleostomi</taxon>
        <taxon>Actinopterygii</taxon>
        <taxon>Neopterygii</taxon>
        <taxon>Teleostei</taxon>
        <taxon>Anguilliformes</taxon>
        <taxon>Anguillidae</taxon>
        <taxon>Anguilla</taxon>
    </lineage>
</organism>
<proteinExistence type="predicted"/>
<accession>A0A0E9RLM2</accession>
<protein>
    <submittedName>
        <fullName evidence="1">Uncharacterized protein</fullName>
    </submittedName>
</protein>
<reference evidence="1" key="2">
    <citation type="journal article" date="2015" name="Fish Shellfish Immunol.">
        <title>Early steps in the European eel (Anguilla anguilla)-Vibrio vulnificus interaction in the gills: Role of the RtxA13 toxin.</title>
        <authorList>
            <person name="Callol A."/>
            <person name="Pajuelo D."/>
            <person name="Ebbesson L."/>
            <person name="Teles M."/>
            <person name="MacKenzie S."/>
            <person name="Amaro C."/>
        </authorList>
    </citation>
    <scope>NUCLEOTIDE SEQUENCE</scope>
</reference>
<evidence type="ECO:0000313" key="1">
    <source>
        <dbReference type="EMBL" id="JAH29345.1"/>
    </source>
</evidence>
<dbReference type="EMBL" id="GBXM01079232">
    <property type="protein sequence ID" value="JAH29345.1"/>
    <property type="molecule type" value="Transcribed_RNA"/>
</dbReference>
<sequence>MYSRLLVKFTNRSVALTGPHCVFHDKKDYWLTINRMFAQSISQA</sequence>
<dbReference type="AlphaFoldDB" id="A0A0E9RLM2"/>